<evidence type="ECO:0000313" key="1">
    <source>
        <dbReference type="EMBL" id="MDT0651980.1"/>
    </source>
</evidence>
<accession>A0ABU3D030</accession>
<sequence>MSRIQEKLSLMTDKELAILIKYKIGEYLKPTQEEILSYSKERKMTAERITQLTSDYNGAHSKRKPSTALEKVKNYVNEVIAGILGSL</sequence>
<comment type="caution">
    <text evidence="1">The sequence shown here is derived from an EMBL/GenBank/DDBJ whole genome shotgun (WGS) entry which is preliminary data.</text>
</comment>
<evidence type="ECO:0000313" key="2">
    <source>
        <dbReference type="Proteomes" id="UP001248819"/>
    </source>
</evidence>
<protein>
    <submittedName>
        <fullName evidence="1">Uncharacterized protein</fullName>
    </submittedName>
</protein>
<name>A0ABU3D030_9FLAO</name>
<gene>
    <name evidence="1" type="ORF">RM529_17695</name>
</gene>
<keyword evidence="2" id="KW-1185">Reference proteome</keyword>
<dbReference type="EMBL" id="JAVRHP010000289">
    <property type="protein sequence ID" value="MDT0651980.1"/>
    <property type="molecule type" value="Genomic_DNA"/>
</dbReference>
<organism evidence="1 2">
    <name type="scientific">Autumnicola edwardsiae</name>
    <dbReference type="NCBI Taxonomy" id="3075594"/>
    <lineage>
        <taxon>Bacteria</taxon>
        <taxon>Pseudomonadati</taxon>
        <taxon>Bacteroidota</taxon>
        <taxon>Flavobacteriia</taxon>
        <taxon>Flavobacteriales</taxon>
        <taxon>Flavobacteriaceae</taxon>
        <taxon>Autumnicola</taxon>
    </lineage>
</organism>
<dbReference type="RefSeq" id="WP_311486050.1">
    <property type="nucleotide sequence ID" value="NZ_JAVRHP010000289.1"/>
</dbReference>
<proteinExistence type="predicted"/>
<reference evidence="1 2" key="1">
    <citation type="submission" date="2023-09" db="EMBL/GenBank/DDBJ databases">
        <authorList>
            <person name="Rey-Velasco X."/>
        </authorList>
    </citation>
    <scope>NUCLEOTIDE SEQUENCE [LARGE SCALE GENOMIC DNA]</scope>
    <source>
        <strain evidence="1 2">F297</strain>
    </source>
</reference>
<dbReference type="Proteomes" id="UP001248819">
    <property type="component" value="Unassembled WGS sequence"/>
</dbReference>